<dbReference type="Proteomes" id="UP000290204">
    <property type="component" value="Unassembled WGS sequence"/>
</dbReference>
<keyword evidence="4" id="KW-0547">Nucleotide-binding</keyword>
<evidence type="ECO:0000256" key="8">
    <source>
        <dbReference type="ARBA" id="ARBA00033408"/>
    </source>
</evidence>
<dbReference type="GO" id="GO:0006310">
    <property type="term" value="P:DNA recombination"/>
    <property type="evidence" value="ECO:0007669"/>
    <property type="project" value="InterPro"/>
</dbReference>
<evidence type="ECO:0000256" key="9">
    <source>
        <dbReference type="PIRNR" id="PIRNR003128"/>
    </source>
</evidence>
<evidence type="ECO:0000256" key="2">
    <source>
        <dbReference type="ARBA" id="ARBA00009441"/>
    </source>
</evidence>
<protein>
    <recommendedName>
        <fullName evidence="3 9">DNA repair protein RecN</fullName>
    </recommendedName>
    <alternativeName>
        <fullName evidence="8 9">Recombination protein N</fullName>
    </alternativeName>
</protein>
<dbReference type="Pfam" id="PF02463">
    <property type="entry name" value="SMC_N"/>
    <property type="match status" value="1"/>
</dbReference>
<feature type="coiled-coil region" evidence="10">
    <location>
        <begin position="268"/>
        <end position="369"/>
    </location>
</feature>
<dbReference type="InterPro" id="IPR003395">
    <property type="entry name" value="RecF/RecN/SMC_N"/>
</dbReference>
<evidence type="ECO:0000313" key="12">
    <source>
        <dbReference type="EMBL" id="RXK62559.1"/>
    </source>
</evidence>
<dbReference type="NCBIfam" id="TIGR00634">
    <property type="entry name" value="recN"/>
    <property type="match status" value="1"/>
</dbReference>
<evidence type="ECO:0000256" key="5">
    <source>
        <dbReference type="ARBA" id="ARBA00022763"/>
    </source>
</evidence>
<evidence type="ECO:0000256" key="10">
    <source>
        <dbReference type="SAM" id="Coils"/>
    </source>
</evidence>
<dbReference type="EMBL" id="SDHW01000001">
    <property type="protein sequence ID" value="RXK62559.1"/>
    <property type="molecule type" value="Genomic_DNA"/>
</dbReference>
<evidence type="ECO:0000256" key="4">
    <source>
        <dbReference type="ARBA" id="ARBA00022741"/>
    </source>
</evidence>
<evidence type="ECO:0000313" key="13">
    <source>
        <dbReference type="Proteomes" id="UP000290204"/>
    </source>
</evidence>
<comment type="function">
    <text evidence="1 9">May be involved in recombinational repair of damaged DNA.</text>
</comment>
<keyword evidence="13" id="KW-1185">Reference proteome</keyword>
<dbReference type="PIRSF" id="PIRSF003128">
    <property type="entry name" value="RecN"/>
    <property type="match status" value="1"/>
</dbReference>
<dbReference type="GO" id="GO:0005524">
    <property type="term" value="F:ATP binding"/>
    <property type="evidence" value="ECO:0007669"/>
    <property type="project" value="UniProtKB-KW"/>
</dbReference>
<comment type="similarity">
    <text evidence="2 9">Belongs to the RecN family.</text>
</comment>
<dbReference type="SUPFAM" id="SSF52540">
    <property type="entry name" value="P-loop containing nucleoside triphosphate hydrolases"/>
    <property type="match status" value="2"/>
</dbReference>
<proteinExistence type="inferred from homology"/>
<reference evidence="12 13" key="1">
    <citation type="submission" date="2019-01" db="EMBL/GenBank/DDBJ databases">
        <title>Lacibacter sp. strain TTM-7.</title>
        <authorList>
            <person name="Chen W.-M."/>
        </authorList>
    </citation>
    <scope>NUCLEOTIDE SEQUENCE [LARGE SCALE GENOMIC DNA]</scope>
    <source>
        <strain evidence="12 13">TTM-7</strain>
    </source>
</reference>
<evidence type="ECO:0000256" key="6">
    <source>
        <dbReference type="ARBA" id="ARBA00022840"/>
    </source>
</evidence>
<dbReference type="GO" id="GO:0006281">
    <property type="term" value="P:DNA repair"/>
    <property type="evidence" value="ECO:0007669"/>
    <property type="project" value="UniProtKB-KW"/>
</dbReference>
<dbReference type="PANTHER" id="PTHR11059">
    <property type="entry name" value="DNA REPAIR PROTEIN RECN"/>
    <property type="match status" value="1"/>
</dbReference>
<organism evidence="12 13">
    <name type="scientific">Lacibacter luteus</name>
    <dbReference type="NCBI Taxonomy" id="2508719"/>
    <lineage>
        <taxon>Bacteria</taxon>
        <taxon>Pseudomonadati</taxon>
        <taxon>Bacteroidota</taxon>
        <taxon>Chitinophagia</taxon>
        <taxon>Chitinophagales</taxon>
        <taxon>Chitinophagaceae</taxon>
        <taxon>Lacibacter</taxon>
    </lineage>
</organism>
<dbReference type="OrthoDB" id="9806954at2"/>
<dbReference type="CDD" id="cd03241">
    <property type="entry name" value="ABC_RecN"/>
    <property type="match status" value="2"/>
</dbReference>
<name>A0A4Q1CPI6_9BACT</name>
<dbReference type="FunFam" id="3.40.50.300:FF:000319">
    <property type="entry name" value="DNA repair protein RecN"/>
    <property type="match status" value="1"/>
</dbReference>
<sequence length="550" mass="61731">MLLQLSIQNFAIIDELRVDFQQGLNIITGETGAGKSILLGALGLVLGNRADSSVLRLPDKKCVVEAIFGSSKKQLQQWLTQNDIDADEELILRREIAATGKSRAFINDTPVTIAQLKELTSALVDLHQQFDTLELGEEDFQREVLDALAGCTEAVELYRSQYLGFARLQKELEQLKQQQLQQQKEQDYKQFLLDELEQASFKPNELEEAEQELKLLNNAESIAAVLTDSVAFLKEGDTPVVQQLKIILQRLQQYKDVHADISNISERLLSAQIELSDIASELDHLQNNISIDEARMQQLNERMEIGYKLQKKHGLHATNELLALQQQLEKELQAVAEADNNIAAKEKEAEQLKLQLEKEAKNIHQLRSKQTEPFVKQVNALLARVGMPNAQLKVELTTGMLHAYGIDKINFLFDANKSNRFEPISKVASGGELSRLMLCIKSLVAERISLSTMLFDEIDTGISGEAAKQVGVLLKELANRQQVITITHLPQIAAKAEAHYFVYKQDEKSVIKTKIRRLTKDEQIEAVAKMLSGERPTDSSLVTAREMVTG</sequence>
<evidence type="ECO:0000256" key="3">
    <source>
        <dbReference type="ARBA" id="ARBA00021315"/>
    </source>
</evidence>
<accession>A0A4Q1CPI6</accession>
<dbReference type="PANTHER" id="PTHR11059:SF0">
    <property type="entry name" value="DNA REPAIR PROTEIN RECN"/>
    <property type="match status" value="1"/>
</dbReference>
<comment type="caution">
    <text evidence="12">The sequence shown here is derived from an EMBL/GenBank/DDBJ whole genome shotgun (WGS) entry which is preliminary data.</text>
</comment>
<keyword evidence="6" id="KW-0067">ATP-binding</keyword>
<keyword evidence="10" id="KW-0175">Coiled coil</keyword>
<dbReference type="AlphaFoldDB" id="A0A4Q1CPI6"/>
<dbReference type="InterPro" id="IPR004604">
    <property type="entry name" value="DNA_recomb/repair_RecN"/>
</dbReference>
<evidence type="ECO:0000256" key="7">
    <source>
        <dbReference type="ARBA" id="ARBA00023204"/>
    </source>
</evidence>
<feature type="domain" description="RecF/RecN/SMC N-terminal" evidence="11">
    <location>
        <begin position="2"/>
        <end position="508"/>
    </location>
</feature>
<dbReference type="Gene3D" id="3.40.50.300">
    <property type="entry name" value="P-loop containing nucleotide triphosphate hydrolases"/>
    <property type="match status" value="2"/>
</dbReference>
<dbReference type="GO" id="GO:0043590">
    <property type="term" value="C:bacterial nucleoid"/>
    <property type="evidence" value="ECO:0007669"/>
    <property type="project" value="TreeGrafter"/>
</dbReference>
<dbReference type="RefSeq" id="WP_129129930.1">
    <property type="nucleotide sequence ID" value="NZ_SDHW01000001.1"/>
</dbReference>
<evidence type="ECO:0000256" key="1">
    <source>
        <dbReference type="ARBA" id="ARBA00003618"/>
    </source>
</evidence>
<evidence type="ECO:0000259" key="11">
    <source>
        <dbReference type="Pfam" id="PF02463"/>
    </source>
</evidence>
<keyword evidence="7 9" id="KW-0234">DNA repair</keyword>
<gene>
    <name evidence="12" type="primary">recN</name>
    <name evidence="12" type="ORF">ESA94_06050</name>
</gene>
<dbReference type="GO" id="GO:0009432">
    <property type="term" value="P:SOS response"/>
    <property type="evidence" value="ECO:0007669"/>
    <property type="project" value="TreeGrafter"/>
</dbReference>
<dbReference type="InterPro" id="IPR027417">
    <property type="entry name" value="P-loop_NTPase"/>
</dbReference>
<keyword evidence="5 9" id="KW-0227">DNA damage</keyword>